<dbReference type="GO" id="GO:0004190">
    <property type="term" value="F:aspartic-type endopeptidase activity"/>
    <property type="evidence" value="ECO:0007669"/>
    <property type="project" value="UniProtKB-KW"/>
</dbReference>
<keyword evidence="5" id="KW-1185">Reference proteome</keyword>
<dbReference type="InterPro" id="IPR029054">
    <property type="entry name" value="dUTPase-like"/>
</dbReference>
<dbReference type="InterPro" id="IPR051592">
    <property type="entry name" value="HERV-K_Pro_peptidase_A2"/>
</dbReference>
<reference evidence="4 5" key="1">
    <citation type="submission" date="2019-09" db="EMBL/GenBank/DDBJ databases">
        <title>Bird 10,000 Genomes (B10K) Project - Family phase.</title>
        <authorList>
            <person name="Zhang G."/>
        </authorList>
    </citation>
    <scope>NUCLEOTIDE SEQUENCE [LARGE SCALE GENOMIC DNA]</scope>
    <source>
        <strain evidence="4">B10K-DU-029-44</strain>
        <tissue evidence="4">Heart</tissue>
    </source>
</reference>
<evidence type="ECO:0000256" key="2">
    <source>
        <dbReference type="ARBA" id="ARBA00022750"/>
    </source>
</evidence>
<protein>
    <submittedName>
        <fullName evidence="4">POK9 protein</fullName>
    </submittedName>
</protein>
<dbReference type="AlphaFoldDB" id="A0A7K6GDJ0"/>
<comment type="caution">
    <text evidence="4">The sequence shown here is derived from an EMBL/GenBank/DDBJ whole genome shotgun (WGS) entry which is preliminary data.</text>
</comment>
<dbReference type="EMBL" id="VZRP01004620">
    <property type="protein sequence ID" value="NWV61264.1"/>
    <property type="molecule type" value="Genomic_DNA"/>
</dbReference>
<feature type="domain" description="dUTPase-like" evidence="3">
    <location>
        <begin position="2"/>
        <end position="95"/>
    </location>
</feature>
<evidence type="ECO:0000259" key="3">
    <source>
        <dbReference type="Pfam" id="PF00692"/>
    </source>
</evidence>
<dbReference type="GO" id="GO:0006508">
    <property type="term" value="P:proteolysis"/>
    <property type="evidence" value="ECO:0007669"/>
    <property type="project" value="UniProtKB-KW"/>
</dbReference>
<dbReference type="InterPro" id="IPR036157">
    <property type="entry name" value="dUTPase-like_sf"/>
</dbReference>
<evidence type="ECO:0000313" key="5">
    <source>
        <dbReference type="Proteomes" id="UP000564407"/>
    </source>
</evidence>
<dbReference type="SUPFAM" id="SSF51283">
    <property type="entry name" value="dUTPase-like"/>
    <property type="match status" value="1"/>
</dbReference>
<accession>A0A7K6GDJ0</accession>
<keyword evidence="2" id="KW-0378">Hydrolase</keyword>
<dbReference type="Pfam" id="PF00692">
    <property type="entry name" value="dUTPase"/>
    <property type="match status" value="1"/>
</dbReference>
<gene>
    <name evidence="4" type="primary">Ervk9_0</name>
    <name evidence="4" type="ORF">MALELE_R02857</name>
</gene>
<organism evidence="4 5">
    <name type="scientific">Malurus elegans</name>
    <name type="common">Red-winged fairywren</name>
    <dbReference type="NCBI Taxonomy" id="720584"/>
    <lineage>
        <taxon>Eukaryota</taxon>
        <taxon>Metazoa</taxon>
        <taxon>Chordata</taxon>
        <taxon>Craniata</taxon>
        <taxon>Vertebrata</taxon>
        <taxon>Euteleostomi</taxon>
        <taxon>Archelosauria</taxon>
        <taxon>Archosauria</taxon>
        <taxon>Dinosauria</taxon>
        <taxon>Saurischia</taxon>
        <taxon>Theropoda</taxon>
        <taxon>Coelurosauria</taxon>
        <taxon>Aves</taxon>
        <taxon>Neognathae</taxon>
        <taxon>Neoaves</taxon>
        <taxon>Telluraves</taxon>
        <taxon>Australaves</taxon>
        <taxon>Passeriformes</taxon>
        <taxon>Meliphagoidea</taxon>
        <taxon>Maluridae</taxon>
        <taxon>Malurus</taxon>
    </lineage>
</organism>
<evidence type="ECO:0000256" key="1">
    <source>
        <dbReference type="ARBA" id="ARBA00022670"/>
    </source>
</evidence>
<dbReference type="Proteomes" id="UP000564407">
    <property type="component" value="Unassembled WGS sequence"/>
</dbReference>
<dbReference type="PANTHER" id="PTHR19422">
    <property type="entry name" value="GAG RETROVIRAL POLYPROTEIN"/>
    <property type="match status" value="1"/>
</dbReference>
<feature type="non-terminal residue" evidence="4">
    <location>
        <position position="98"/>
    </location>
</feature>
<keyword evidence="2" id="KW-0064">Aspartyl protease</keyword>
<dbReference type="PANTHER" id="PTHR19422:SF123">
    <property type="entry name" value="RT1 CLASS I, LOCUS CE15"/>
    <property type="match status" value="1"/>
</dbReference>
<feature type="non-terminal residue" evidence="4">
    <location>
        <position position="1"/>
    </location>
</feature>
<proteinExistence type="predicted"/>
<keyword evidence="1" id="KW-0645">Protease</keyword>
<dbReference type="Gene3D" id="2.70.40.10">
    <property type="match status" value="1"/>
</dbReference>
<name>A0A7K6GDJ0_9PASS</name>
<sequence>RGSLGLDLATAIDITLIDQRPTKIPTAIKGPVIINGEPQGALLLDHSSSGIKGLFIFPVVIDADYTGEICIVAQTMFPRIHIPRGSRIAQLVPVPQLT</sequence>
<evidence type="ECO:0000313" key="4">
    <source>
        <dbReference type="EMBL" id="NWV61264.1"/>
    </source>
</evidence>